<dbReference type="InterPro" id="IPR012795">
    <property type="entry name" value="tRNA_Ile_lys_synt_N"/>
</dbReference>
<organism evidence="8">
    <name type="scientific">hydrothermal vent metagenome</name>
    <dbReference type="NCBI Taxonomy" id="652676"/>
    <lineage>
        <taxon>unclassified sequences</taxon>
        <taxon>metagenomes</taxon>
        <taxon>ecological metagenomes</taxon>
    </lineage>
</organism>
<name>A0A3B1DPW7_9ZZZZ</name>
<dbReference type="EC" id="6.3.4.19" evidence="1"/>
<evidence type="ECO:0000256" key="4">
    <source>
        <dbReference type="ARBA" id="ARBA00022741"/>
    </source>
</evidence>
<feature type="domain" description="tRNA(Ile)-lysidine/2-thiocytidine synthase N-terminal" evidence="7">
    <location>
        <begin position="28"/>
        <end position="213"/>
    </location>
</feature>
<evidence type="ECO:0000259" key="7">
    <source>
        <dbReference type="Pfam" id="PF01171"/>
    </source>
</evidence>
<accession>A0A3B1DPW7</accession>
<evidence type="ECO:0000256" key="1">
    <source>
        <dbReference type="ARBA" id="ARBA00013267"/>
    </source>
</evidence>
<dbReference type="CDD" id="cd01992">
    <property type="entry name" value="TilS_N"/>
    <property type="match status" value="1"/>
</dbReference>
<dbReference type="AlphaFoldDB" id="A0A3B1DPW7"/>
<keyword evidence="4" id="KW-0547">Nucleotide-binding</keyword>
<dbReference type="InterPro" id="IPR014729">
    <property type="entry name" value="Rossmann-like_a/b/a_fold"/>
</dbReference>
<dbReference type="NCBIfam" id="TIGR02432">
    <property type="entry name" value="lysidine_TilS_N"/>
    <property type="match status" value="1"/>
</dbReference>
<keyword evidence="3" id="KW-0819">tRNA processing</keyword>
<dbReference type="InterPro" id="IPR011063">
    <property type="entry name" value="TilS/TtcA_N"/>
</dbReference>
<sequence length="336" mass="39023">MGRMSPFLQQLRAAITAQPEYYQRGERLLLAVSGGADSIALLRGMLTFQKEFSLEIAVIHLNHQLRGEHSDSDAQWVKELCSRFNTRFFWGERDISAIAKESRKGIEETARLVRYEFIKEIAREEKFSSVAVAHHANDQAETVLHHILRGTGMAGLSGIPSSRELEEGIQLIRPMLHISRKDILSYLQEIDQPFLEDATNQENHYTRNRIRNQLLPLLKEEYNQNIEAALLRLSTQAKELQEFITTEANKILDDAIQDISPHVCRLSRSRFIDVPTHLVRACFVELWKRQNWSRQKMGYDNWNRLAELTQCKKNHTFPSGINVTQRNDIMMLERRE</sequence>
<evidence type="ECO:0000256" key="5">
    <source>
        <dbReference type="ARBA" id="ARBA00022840"/>
    </source>
</evidence>
<dbReference type="Pfam" id="PF01171">
    <property type="entry name" value="ATP_bind_3"/>
    <property type="match status" value="1"/>
</dbReference>
<dbReference type="GO" id="GO:0032267">
    <property type="term" value="F:tRNA(Ile)-lysidine synthase activity"/>
    <property type="evidence" value="ECO:0007669"/>
    <property type="project" value="UniProtKB-EC"/>
</dbReference>
<dbReference type="HAMAP" id="MF_01161">
    <property type="entry name" value="tRNA_Ile_lys_synt"/>
    <property type="match status" value="1"/>
</dbReference>
<dbReference type="GO" id="GO:0005524">
    <property type="term" value="F:ATP binding"/>
    <property type="evidence" value="ECO:0007669"/>
    <property type="project" value="UniProtKB-KW"/>
</dbReference>
<dbReference type="PANTHER" id="PTHR43033">
    <property type="entry name" value="TRNA(ILE)-LYSIDINE SYNTHASE-RELATED"/>
    <property type="match status" value="1"/>
</dbReference>
<reference evidence="8" key="1">
    <citation type="submission" date="2018-06" db="EMBL/GenBank/DDBJ databases">
        <authorList>
            <person name="Zhirakovskaya E."/>
        </authorList>
    </citation>
    <scope>NUCLEOTIDE SEQUENCE</scope>
</reference>
<dbReference type="Gene3D" id="3.40.50.620">
    <property type="entry name" value="HUPs"/>
    <property type="match status" value="1"/>
</dbReference>
<comment type="catalytic activity">
    <reaction evidence="6">
        <text>cytidine(34) in tRNA(Ile2) + L-lysine + ATP = lysidine(34) in tRNA(Ile2) + AMP + diphosphate + H(+)</text>
        <dbReference type="Rhea" id="RHEA:43744"/>
        <dbReference type="Rhea" id="RHEA-COMP:10625"/>
        <dbReference type="Rhea" id="RHEA-COMP:10670"/>
        <dbReference type="ChEBI" id="CHEBI:15378"/>
        <dbReference type="ChEBI" id="CHEBI:30616"/>
        <dbReference type="ChEBI" id="CHEBI:32551"/>
        <dbReference type="ChEBI" id="CHEBI:33019"/>
        <dbReference type="ChEBI" id="CHEBI:82748"/>
        <dbReference type="ChEBI" id="CHEBI:83665"/>
        <dbReference type="ChEBI" id="CHEBI:456215"/>
        <dbReference type="EC" id="6.3.4.19"/>
    </reaction>
</comment>
<evidence type="ECO:0000256" key="2">
    <source>
        <dbReference type="ARBA" id="ARBA00022598"/>
    </source>
</evidence>
<dbReference type="SUPFAM" id="SSF52402">
    <property type="entry name" value="Adenine nucleotide alpha hydrolases-like"/>
    <property type="match status" value="1"/>
</dbReference>
<protein>
    <recommendedName>
        <fullName evidence="1">tRNA(Ile)-lysidine synthetase</fullName>
        <ecNumber evidence="1">6.3.4.19</ecNumber>
    </recommendedName>
</protein>
<gene>
    <name evidence="8" type="ORF">MNBD_PLANCTO02-3310</name>
</gene>
<dbReference type="GO" id="GO:0008033">
    <property type="term" value="P:tRNA processing"/>
    <property type="evidence" value="ECO:0007669"/>
    <property type="project" value="UniProtKB-KW"/>
</dbReference>
<evidence type="ECO:0000256" key="6">
    <source>
        <dbReference type="ARBA" id="ARBA00048539"/>
    </source>
</evidence>
<dbReference type="InterPro" id="IPR012094">
    <property type="entry name" value="tRNA_Ile_lys_synt"/>
</dbReference>
<evidence type="ECO:0000313" key="8">
    <source>
        <dbReference type="EMBL" id="VAX37060.1"/>
    </source>
</evidence>
<evidence type="ECO:0000256" key="3">
    <source>
        <dbReference type="ARBA" id="ARBA00022694"/>
    </source>
</evidence>
<keyword evidence="2 8" id="KW-0436">Ligase</keyword>
<keyword evidence="5" id="KW-0067">ATP-binding</keyword>
<dbReference type="PANTHER" id="PTHR43033:SF1">
    <property type="entry name" value="TRNA(ILE)-LYSIDINE SYNTHASE-RELATED"/>
    <property type="match status" value="1"/>
</dbReference>
<proteinExistence type="inferred from homology"/>
<dbReference type="EMBL" id="UOGL01000097">
    <property type="protein sequence ID" value="VAX37060.1"/>
    <property type="molecule type" value="Genomic_DNA"/>
</dbReference>